<accession>A0A9P0Q3C8</accession>
<reference evidence="2" key="1">
    <citation type="submission" date="2022-03" db="EMBL/GenBank/DDBJ databases">
        <authorList>
            <person name="Sayadi A."/>
        </authorList>
    </citation>
    <scope>NUCLEOTIDE SEQUENCE</scope>
</reference>
<organism evidence="2 3">
    <name type="scientific">Acanthoscelides obtectus</name>
    <name type="common">Bean weevil</name>
    <name type="synonym">Bruchus obtectus</name>
    <dbReference type="NCBI Taxonomy" id="200917"/>
    <lineage>
        <taxon>Eukaryota</taxon>
        <taxon>Metazoa</taxon>
        <taxon>Ecdysozoa</taxon>
        <taxon>Arthropoda</taxon>
        <taxon>Hexapoda</taxon>
        <taxon>Insecta</taxon>
        <taxon>Pterygota</taxon>
        <taxon>Neoptera</taxon>
        <taxon>Endopterygota</taxon>
        <taxon>Coleoptera</taxon>
        <taxon>Polyphaga</taxon>
        <taxon>Cucujiformia</taxon>
        <taxon>Chrysomeloidea</taxon>
        <taxon>Chrysomelidae</taxon>
        <taxon>Bruchinae</taxon>
        <taxon>Bruchini</taxon>
        <taxon>Acanthoscelides</taxon>
    </lineage>
</organism>
<dbReference type="Proteomes" id="UP001152888">
    <property type="component" value="Unassembled WGS sequence"/>
</dbReference>
<dbReference type="EMBL" id="CAKOFQ010007817">
    <property type="protein sequence ID" value="CAH2008551.1"/>
    <property type="molecule type" value="Genomic_DNA"/>
</dbReference>
<dbReference type="OrthoDB" id="10051804at2759"/>
<dbReference type="PANTHER" id="PTHR33964">
    <property type="entry name" value="RE45066P-RELATED"/>
    <property type="match status" value="1"/>
</dbReference>
<evidence type="ECO:0000256" key="1">
    <source>
        <dbReference type="SAM" id="MobiDB-lite"/>
    </source>
</evidence>
<feature type="region of interest" description="Disordered" evidence="1">
    <location>
        <begin position="35"/>
        <end position="56"/>
    </location>
</feature>
<name>A0A9P0Q3C8_ACAOB</name>
<comment type="caution">
    <text evidence="2">The sequence shown here is derived from an EMBL/GenBank/DDBJ whole genome shotgun (WGS) entry which is preliminary data.</text>
</comment>
<protein>
    <submittedName>
        <fullName evidence="2">Uncharacterized protein</fullName>
    </submittedName>
</protein>
<evidence type="ECO:0000313" key="3">
    <source>
        <dbReference type="Proteomes" id="UP001152888"/>
    </source>
</evidence>
<feature type="compositionally biased region" description="Polar residues" evidence="1">
    <location>
        <begin position="39"/>
        <end position="54"/>
    </location>
</feature>
<keyword evidence="3" id="KW-1185">Reference proteome</keyword>
<evidence type="ECO:0000313" key="2">
    <source>
        <dbReference type="EMBL" id="CAH2008551.1"/>
    </source>
</evidence>
<dbReference type="AlphaFoldDB" id="A0A9P0Q3C8"/>
<dbReference type="PANTHER" id="PTHR33964:SF1">
    <property type="entry name" value="RE45066P"/>
    <property type="match status" value="1"/>
</dbReference>
<proteinExistence type="predicted"/>
<sequence length="289" mass="33122">MSVINAWLLYRKDCNTARVTSKSLKEFRMELAKSLANAGKQSSRGRPSISSTNKTRAKIISNPILPRPDITTQNDGIGHWPTYGTKGKLQRFSRPMLFYDQRISIPSDLKEAIKCIHGFTRHCMKNEHRKHFRKLFHGTAYTVHELCRNGTHQEEYLKHAPCMQKVEKQNAICFKRYTTAMHEIQSKTPASEISPAEPDIINLMKKKREAADEGIKNVCCAFQEYVECSTHAVRRQCGEEAADFSRAFLDKMSSSMIQVMNTVGSFQTRNCSVNIFILYLYTSKLSHLF</sequence>
<gene>
    <name evidence="2" type="ORF">ACAOBT_LOCUS30312</name>
</gene>